<evidence type="ECO:0000313" key="2">
    <source>
        <dbReference type="Proteomes" id="UP000464661"/>
    </source>
</evidence>
<dbReference type="AlphaFoldDB" id="A0A7U6REH6"/>
<sequence length="99" mass="10656">MLQAAQQQGPPMPRPSHLIILALAAALYICTVQRQAPACPADQAHPWADPDRLAAQRRAAPYLIILTYWLGQWAIASSVGHRSIDKVLTQSGARSAGSC</sequence>
<reference evidence="1 2" key="1">
    <citation type="submission" date="2020-01" db="EMBL/GenBank/DDBJ databases">
        <title>Complete Genome Sequence of Pseudomonas putida Strain TS312, Harboring the HdtS type N-acyl-homoserine Lactone Synthase, Isolated from a Paper Mill.</title>
        <authorList>
            <person name="Hosoe A."/>
            <person name="Suenaga T."/>
            <person name="Sugi T."/>
            <person name="Izumi T."/>
            <person name="Nagai N."/>
            <person name="Terada A."/>
        </authorList>
    </citation>
    <scope>NUCLEOTIDE SEQUENCE [LARGE SCALE GENOMIC DNA]</scope>
    <source>
        <strain evidence="1 2">TS312</strain>
    </source>
</reference>
<name>A0A7U6REH6_PSEPU</name>
<gene>
    <name evidence="1" type="ORF">PPTS312_38060</name>
</gene>
<proteinExistence type="predicted"/>
<accession>A0A7U6REH6</accession>
<protein>
    <submittedName>
        <fullName evidence="1">Uncharacterized protein</fullName>
    </submittedName>
</protein>
<organism evidence="1 2">
    <name type="scientific">Pseudomonas putida</name>
    <name type="common">Arthrobacter siderocapsulatus</name>
    <dbReference type="NCBI Taxonomy" id="303"/>
    <lineage>
        <taxon>Bacteria</taxon>
        <taxon>Pseudomonadati</taxon>
        <taxon>Pseudomonadota</taxon>
        <taxon>Gammaproteobacteria</taxon>
        <taxon>Pseudomonadales</taxon>
        <taxon>Pseudomonadaceae</taxon>
        <taxon>Pseudomonas</taxon>
    </lineage>
</organism>
<dbReference type="Proteomes" id="UP000464661">
    <property type="component" value="Chromosome"/>
</dbReference>
<evidence type="ECO:0000313" key="1">
    <source>
        <dbReference type="EMBL" id="BBU45891.1"/>
    </source>
</evidence>
<dbReference type="EMBL" id="AP022324">
    <property type="protein sequence ID" value="BBU45891.1"/>
    <property type="molecule type" value="Genomic_DNA"/>
</dbReference>